<dbReference type="Pfam" id="PF00069">
    <property type="entry name" value="Pkinase"/>
    <property type="match status" value="1"/>
</dbReference>
<dbReference type="InterPro" id="IPR008271">
    <property type="entry name" value="Ser/Thr_kinase_AS"/>
</dbReference>
<comment type="similarity">
    <text evidence="4">Belongs to the protein kinase superfamily.</text>
</comment>
<evidence type="ECO:0000256" key="4">
    <source>
        <dbReference type="RuleBase" id="RU000304"/>
    </source>
</evidence>
<proteinExistence type="inferred from homology"/>
<keyword evidence="4" id="KW-0723">Serine/threonine-protein kinase</keyword>
<dbReference type="PANTHER" id="PTHR24348:SF68">
    <property type="entry name" value="SERINE_THREONINE-PROTEIN KINASE ATG1C"/>
    <property type="match status" value="1"/>
</dbReference>
<dbReference type="SMART" id="SM00220">
    <property type="entry name" value="S_TKc"/>
    <property type="match status" value="1"/>
</dbReference>
<comment type="caution">
    <text evidence="6">The sequence shown here is derived from an EMBL/GenBank/DDBJ whole genome shotgun (WGS) entry which is preliminary data.</text>
</comment>
<dbReference type="InterPro" id="IPR017441">
    <property type="entry name" value="Protein_kinase_ATP_BS"/>
</dbReference>
<sequence>MQEIGDYCITSKIGNGGYSTVFLGYHKCMESCQYPVAIKLIEVNNSNSTSHCNEGAIQETKFIGNKIDSQFISNHISQLGKDRKHKEEQCNYSNLNVENELNILQNLSHSNIASLFDYVKKENCWAFVLEYAANGSIGAIAPLGNEIRVYKYFMQIVDAIYYLHIVKHIVHRDIKIENILLDEFFNIKLCDFGFAQVCDTFLDSNCINARCGSPAFTSPEIILGQKYNQKTDIWSLGIVLYFLVTGTVPFEADNVQKLFYMITNNDVVFPDDCHISNELKDLITIMLDKNQFTRIDIIEVKNHPWFVLMDSQVISRRLSHNVNMISITEKEFKDHGLDYYQIKTDNPKMCETLTKLIKCKIGRDRYFSKLKNVAHMKKTQYSRSRRISQPSNSKVPSCMSFSIMKHHTRSGFVNVNTLVRPKIPRKSVDIYL</sequence>
<dbReference type="EMBL" id="MLAK01000925">
    <property type="protein sequence ID" value="OHT01171.1"/>
    <property type="molecule type" value="Genomic_DNA"/>
</dbReference>
<dbReference type="VEuPathDB" id="TrichDB:TRFO_32108"/>
<dbReference type="GO" id="GO:0010506">
    <property type="term" value="P:regulation of autophagy"/>
    <property type="evidence" value="ECO:0007669"/>
    <property type="project" value="InterPro"/>
</dbReference>
<dbReference type="PANTHER" id="PTHR24348">
    <property type="entry name" value="SERINE/THREONINE-PROTEIN KINASE UNC-51-RELATED"/>
    <property type="match status" value="1"/>
</dbReference>
<evidence type="ECO:0000256" key="3">
    <source>
        <dbReference type="PROSITE-ProRule" id="PRU10141"/>
    </source>
</evidence>
<evidence type="ECO:0000256" key="1">
    <source>
        <dbReference type="ARBA" id="ARBA00022741"/>
    </source>
</evidence>
<dbReference type="AlphaFoldDB" id="A0A1J4JQ44"/>
<feature type="domain" description="Protein kinase" evidence="5">
    <location>
        <begin position="7"/>
        <end position="306"/>
    </location>
</feature>
<keyword evidence="7" id="KW-1185">Reference proteome</keyword>
<evidence type="ECO:0000256" key="2">
    <source>
        <dbReference type="ARBA" id="ARBA00022840"/>
    </source>
</evidence>
<keyword evidence="1 3" id="KW-0547">Nucleotide-binding</keyword>
<dbReference type="InterPro" id="IPR000719">
    <property type="entry name" value="Prot_kinase_dom"/>
</dbReference>
<evidence type="ECO:0000313" key="7">
    <source>
        <dbReference type="Proteomes" id="UP000179807"/>
    </source>
</evidence>
<gene>
    <name evidence="6" type="ORF">TRFO_32108</name>
</gene>
<evidence type="ECO:0000259" key="5">
    <source>
        <dbReference type="PROSITE" id="PS50011"/>
    </source>
</evidence>
<dbReference type="PROSITE" id="PS00107">
    <property type="entry name" value="PROTEIN_KINASE_ATP"/>
    <property type="match status" value="1"/>
</dbReference>
<dbReference type="SUPFAM" id="SSF56112">
    <property type="entry name" value="Protein kinase-like (PK-like)"/>
    <property type="match status" value="1"/>
</dbReference>
<dbReference type="RefSeq" id="XP_068354307.1">
    <property type="nucleotide sequence ID" value="XM_068508316.1"/>
</dbReference>
<dbReference type="PROSITE" id="PS00108">
    <property type="entry name" value="PROTEIN_KINASE_ST"/>
    <property type="match status" value="1"/>
</dbReference>
<keyword evidence="6" id="KW-0418">Kinase</keyword>
<keyword evidence="6" id="KW-0808">Transferase</keyword>
<accession>A0A1J4JQ44</accession>
<reference evidence="6" key="1">
    <citation type="submission" date="2016-10" db="EMBL/GenBank/DDBJ databases">
        <authorList>
            <person name="Benchimol M."/>
            <person name="Almeida L.G."/>
            <person name="Vasconcelos A.T."/>
            <person name="Perreira-Neves A."/>
            <person name="Rosa I.A."/>
            <person name="Tasca T."/>
            <person name="Bogo M.R."/>
            <person name="de Souza W."/>
        </authorList>
    </citation>
    <scope>NUCLEOTIDE SEQUENCE [LARGE SCALE GENOMIC DNA]</scope>
    <source>
        <strain evidence="6">K</strain>
    </source>
</reference>
<protein>
    <submittedName>
        <fullName evidence="6">CAMK family protein kinase</fullName>
    </submittedName>
</protein>
<dbReference type="InterPro" id="IPR045269">
    <property type="entry name" value="Atg1-like"/>
</dbReference>
<dbReference type="GO" id="GO:0004674">
    <property type="term" value="F:protein serine/threonine kinase activity"/>
    <property type="evidence" value="ECO:0007669"/>
    <property type="project" value="UniProtKB-KW"/>
</dbReference>
<name>A0A1J4JQ44_9EUKA</name>
<dbReference type="InterPro" id="IPR011009">
    <property type="entry name" value="Kinase-like_dom_sf"/>
</dbReference>
<dbReference type="Proteomes" id="UP000179807">
    <property type="component" value="Unassembled WGS sequence"/>
</dbReference>
<keyword evidence="2 3" id="KW-0067">ATP-binding</keyword>
<feature type="binding site" evidence="3">
    <location>
        <position position="39"/>
    </location>
    <ligand>
        <name>ATP</name>
        <dbReference type="ChEBI" id="CHEBI:30616"/>
    </ligand>
</feature>
<evidence type="ECO:0000313" key="6">
    <source>
        <dbReference type="EMBL" id="OHT01171.1"/>
    </source>
</evidence>
<dbReference type="Gene3D" id="1.10.510.10">
    <property type="entry name" value="Transferase(Phosphotransferase) domain 1"/>
    <property type="match status" value="1"/>
</dbReference>
<dbReference type="GO" id="GO:0005737">
    <property type="term" value="C:cytoplasm"/>
    <property type="evidence" value="ECO:0007669"/>
    <property type="project" value="TreeGrafter"/>
</dbReference>
<dbReference type="GeneID" id="94843020"/>
<dbReference type="GO" id="GO:0005524">
    <property type="term" value="F:ATP binding"/>
    <property type="evidence" value="ECO:0007669"/>
    <property type="project" value="UniProtKB-UniRule"/>
</dbReference>
<organism evidence="6 7">
    <name type="scientific">Tritrichomonas foetus</name>
    <dbReference type="NCBI Taxonomy" id="1144522"/>
    <lineage>
        <taxon>Eukaryota</taxon>
        <taxon>Metamonada</taxon>
        <taxon>Parabasalia</taxon>
        <taxon>Tritrichomonadida</taxon>
        <taxon>Tritrichomonadidae</taxon>
        <taxon>Tritrichomonas</taxon>
    </lineage>
</organism>
<dbReference type="PROSITE" id="PS50011">
    <property type="entry name" value="PROTEIN_KINASE_DOM"/>
    <property type="match status" value="1"/>
</dbReference>